<feature type="transmembrane region" description="Helical" evidence="7">
    <location>
        <begin position="54"/>
        <end position="78"/>
    </location>
</feature>
<evidence type="ECO:0000256" key="5">
    <source>
        <dbReference type="ARBA" id="ARBA00022989"/>
    </source>
</evidence>
<evidence type="ECO:0000256" key="4">
    <source>
        <dbReference type="ARBA" id="ARBA00022692"/>
    </source>
</evidence>
<dbReference type="eggNOG" id="COG2011">
    <property type="taxonomic scope" value="Bacteria"/>
</dbReference>
<feature type="transmembrane region" description="Helical" evidence="7">
    <location>
        <begin position="190"/>
        <end position="213"/>
    </location>
</feature>
<keyword evidence="5 7" id="KW-1133">Transmembrane helix</keyword>
<dbReference type="InterPro" id="IPR000515">
    <property type="entry name" value="MetI-like"/>
</dbReference>
<dbReference type="Gene3D" id="1.10.3720.10">
    <property type="entry name" value="MetI-like"/>
    <property type="match status" value="1"/>
</dbReference>
<evidence type="ECO:0000256" key="6">
    <source>
        <dbReference type="ARBA" id="ARBA00023136"/>
    </source>
</evidence>
<evidence type="ECO:0000256" key="1">
    <source>
        <dbReference type="ARBA" id="ARBA00004651"/>
    </source>
</evidence>
<sequence length="219" mass="23755">MTDWTYLKPIYLESIGQTLFMALVTLLIGGLLGLVLGIFLYATRRNGVLANRPVNLVLNVIVNIIRPIPFIIFMTAIAPLTLKVIGTTIGVQAATFPLCIAATFAMSRIVEQNLVTVDPGVVEAARSMGTGPWRILFDVVVREALGPLILGYTYVLIAIVDMTAIAGAIGGGGLGQFAITYGYQKFDWSVTLVAVVTIIILVQFAQFLGNWLARRALRR</sequence>
<dbReference type="Proteomes" id="UP000215332">
    <property type="component" value="Chromosome 1"/>
</dbReference>
<dbReference type="PROSITE" id="PS50928">
    <property type="entry name" value="ABC_TM1"/>
    <property type="match status" value="1"/>
</dbReference>
<dbReference type="PANTHER" id="PTHR30450">
    <property type="entry name" value="ABC TRANSPORTER PERMEASE"/>
    <property type="match status" value="1"/>
</dbReference>
<evidence type="ECO:0000313" key="9">
    <source>
        <dbReference type="Proteomes" id="UP000215332"/>
    </source>
</evidence>
<dbReference type="InterPro" id="IPR051322">
    <property type="entry name" value="AA_ABC_Transporter_Permease"/>
</dbReference>
<dbReference type="RefSeq" id="WP_021105742.1">
    <property type="nucleotide sequence ID" value="NZ_AP026710.1"/>
</dbReference>
<keyword evidence="4 7" id="KW-0812">Transmembrane</keyword>
<feature type="transmembrane region" description="Helical" evidence="7">
    <location>
        <begin position="84"/>
        <end position="105"/>
    </location>
</feature>
<evidence type="ECO:0000256" key="7">
    <source>
        <dbReference type="RuleBase" id="RU363032"/>
    </source>
</evidence>
<dbReference type="AlphaFoldDB" id="A0A239X010"/>
<feature type="transmembrane region" description="Helical" evidence="7">
    <location>
        <begin position="149"/>
        <end position="170"/>
    </location>
</feature>
<dbReference type="GO" id="GO:0005886">
    <property type="term" value="C:plasma membrane"/>
    <property type="evidence" value="ECO:0007669"/>
    <property type="project" value="UniProtKB-SubCell"/>
</dbReference>
<dbReference type="GO" id="GO:0048473">
    <property type="term" value="P:D-methionine transmembrane transport"/>
    <property type="evidence" value="ECO:0007669"/>
    <property type="project" value="TreeGrafter"/>
</dbReference>
<accession>A0A2W5D1T2</accession>
<keyword evidence="6 7" id="KW-0472">Membrane</keyword>
<proteinExistence type="inferred from homology"/>
<organism evidence="8 9">
    <name type="scientific">Cutibacterium granulosum</name>
    <dbReference type="NCBI Taxonomy" id="33011"/>
    <lineage>
        <taxon>Bacteria</taxon>
        <taxon>Bacillati</taxon>
        <taxon>Actinomycetota</taxon>
        <taxon>Actinomycetes</taxon>
        <taxon>Propionibacteriales</taxon>
        <taxon>Propionibacteriaceae</taxon>
        <taxon>Cutibacterium</taxon>
    </lineage>
</organism>
<name>A0A239X010_9ACTN</name>
<evidence type="ECO:0000256" key="2">
    <source>
        <dbReference type="ARBA" id="ARBA00022448"/>
    </source>
</evidence>
<feature type="transmembrane region" description="Helical" evidence="7">
    <location>
        <begin position="20"/>
        <end position="42"/>
    </location>
</feature>
<reference evidence="8 9" key="1">
    <citation type="submission" date="2017-06" db="EMBL/GenBank/DDBJ databases">
        <authorList>
            <consortium name="Pathogen Informatics"/>
        </authorList>
    </citation>
    <scope>NUCLEOTIDE SEQUENCE [LARGE SCALE GENOMIC DNA]</scope>
    <source>
        <strain evidence="8 9">NCTC11865</strain>
    </source>
</reference>
<gene>
    <name evidence="8" type="primary">metP</name>
    <name evidence="8" type="ORF">SAMEA4412665_01830</name>
</gene>
<comment type="similarity">
    <text evidence="7">Belongs to the binding-protein-dependent transport system permease family.</text>
</comment>
<keyword evidence="2 7" id="KW-0813">Transport</keyword>
<evidence type="ECO:0000313" key="8">
    <source>
        <dbReference type="EMBL" id="SNV39869.1"/>
    </source>
</evidence>
<dbReference type="EMBL" id="LT906441">
    <property type="protein sequence ID" value="SNV39869.1"/>
    <property type="molecule type" value="Genomic_DNA"/>
</dbReference>
<accession>A0A239X010</accession>
<protein>
    <submittedName>
        <fullName evidence="8">Methionine import system permease protein MetP</fullName>
    </submittedName>
</protein>
<evidence type="ECO:0000256" key="3">
    <source>
        <dbReference type="ARBA" id="ARBA00022475"/>
    </source>
</evidence>
<dbReference type="Pfam" id="PF00528">
    <property type="entry name" value="BPD_transp_1"/>
    <property type="match status" value="1"/>
</dbReference>
<dbReference type="SUPFAM" id="SSF161098">
    <property type="entry name" value="MetI-like"/>
    <property type="match status" value="1"/>
</dbReference>
<dbReference type="KEGG" id="cgrn:4412665_01830"/>
<keyword evidence="3" id="KW-1003">Cell membrane</keyword>
<comment type="subcellular location">
    <subcellularLocation>
        <location evidence="1 7">Cell membrane</location>
        <topology evidence="1 7">Multi-pass membrane protein</topology>
    </subcellularLocation>
</comment>
<dbReference type="InterPro" id="IPR035906">
    <property type="entry name" value="MetI-like_sf"/>
</dbReference>
<dbReference type="GeneID" id="85154354"/>
<dbReference type="PANTHER" id="PTHR30450:SF14">
    <property type="entry name" value="TRANSPORTER, PERMEASE PROTEIN, PUTATIVE-RELATED"/>
    <property type="match status" value="1"/>
</dbReference>